<dbReference type="EMBL" id="JAUJEB010000001">
    <property type="protein sequence ID" value="MDN5212318.1"/>
    <property type="molecule type" value="Genomic_DNA"/>
</dbReference>
<name>A0ABT8L3K6_9BACT</name>
<evidence type="ECO:0000313" key="2">
    <source>
        <dbReference type="Proteomes" id="UP001172083"/>
    </source>
</evidence>
<dbReference type="RefSeq" id="WP_346757637.1">
    <property type="nucleotide sequence ID" value="NZ_JAUJEB010000001.1"/>
</dbReference>
<reference evidence="1" key="1">
    <citation type="submission" date="2023-06" db="EMBL/GenBank/DDBJ databases">
        <title>Genomic of Agaribacillus aureum.</title>
        <authorList>
            <person name="Wang G."/>
        </authorList>
    </citation>
    <scope>NUCLEOTIDE SEQUENCE</scope>
    <source>
        <strain evidence="1">BMA12</strain>
    </source>
</reference>
<proteinExistence type="predicted"/>
<comment type="caution">
    <text evidence="1">The sequence shown here is derived from an EMBL/GenBank/DDBJ whole genome shotgun (WGS) entry which is preliminary data.</text>
</comment>
<dbReference type="Proteomes" id="UP001172083">
    <property type="component" value="Unassembled WGS sequence"/>
</dbReference>
<accession>A0ABT8L3K6</accession>
<gene>
    <name evidence="1" type="ORF">QQ020_09670</name>
</gene>
<organism evidence="1 2">
    <name type="scientific">Agaribacillus aureus</name>
    <dbReference type="NCBI Taxonomy" id="3051825"/>
    <lineage>
        <taxon>Bacteria</taxon>
        <taxon>Pseudomonadati</taxon>
        <taxon>Bacteroidota</taxon>
        <taxon>Cytophagia</taxon>
        <taxon>Cytophagales</taxon>
        <taxon>Splendidivirgaceae</taxon>
        <taxon>Agaribacillus</taxon>
    </lineage>
</organism>
<sequence length="112" mass="12551">MSQLLSQRVIFAKLLIALILTIGGIHTLYASNALMDVRSELLDFADFDKCGSENEKEVFETETDEFVKNQINAVDGQSAFWNLTSGHNLDFPKSQYLLDITTPPPEPVFTLL</sequence>
<protein>
    <submittedName>
        <fullName evidence="1">Uncharacterized protein</fullName>
    </submittedName>
</protein>
<keyword evidence="2" id="KW-1185">Reference proteome</keyword>
<evidence type="ECO:0000313" key="1">
    <source>
        <dbReference type="EMBL" id="MDN5212318.1"/>
    </source>
</evidence>